<name>A0A5J6GH77_STRKN</name>
<reference evidence="1 2" key="1">
    <citation type="submission" date="2017-09" db="EMBL/GenBank/DDBJ databases">
        <authorList>
            <person name="Lee N."/>
            <person name="Cho B.-K."/>
        </authorList>
    </citation>
    <scope>NUCLEOTIDE SEQUENCE [LARGE SCALE GENOMIC DNA]</scope>
    <source>
        <strain evidence="1 2">ATCC 12853</strain>
    </source>
</reference>
<proteinExistence type="predicted"/>
<dbReference type="AlphaFoldDB" id="A0A5J6GH77"/>
<evidence type="ECO:0000313" key="1">
    <source>
        <dbReference type="EMBL" id="QEU93371.1"/>
    </source>
</evidence>
<dbReference type="SUPFAM" id="SSF51197">
    <property type="entry name" value="Clavaminate synthase-like"/>
    <property type="match status" value="1"/>
</dbReference>
<evidence type="ECO:0000313" key="2">
    <source>
        <dbReference type="Proteomes" id="UP000325529"/>
    </source>
</evidence>
<dbReference type="KEGG" id="ska:CP970_22820"/>
<organism evidence="1 2">
    <name type="scientific">Streptomyces kanamyceticus</name>
    <dbReference type="NCBI Taxonomy" id="1967"/>
    <lineage>
        <taxon>Bacteria</taxon>
        <taxon>Bacillati</taxon>
        <taxon>Actinomycetota</taxon>
        <taxon>Actinomycetes</taxon>
        <taxon>Kitasatosporales</taxon>
        <taxon>Streptomycetaceae</taxon>
        <taxon>Streptomyces</taxon>
    </lineage>
</organism>
<dbReference type="Proteomes" id="UP000325529">
    <property type="component" value="Chromosome"/>
</dbReference>
<accession>A0A5J6GH77</accession>
<dbReference type="Gene3D" id="2.60.120.650">
    <property type="entry name" value="Cupin"/>
    <property type="match status" value="1"/>
</dbReference>
<sequence length="203" mass="22509">MEALTHQDMSHTFITRLGRAIWPHLKSGKQPRHVPTVFDASWIGSLPLPLKAGAQPVALIDGLDFHREQDEKVVTAAYQARPRTRAYESVNVHSDGWVSAASLHLAGLLRRHVVCTLYESRAGDRTLGAHDDEWLGVIVQMHGAKRWELWPERTGAGHEVLTRAGDVLVLPQGVTHAVSTPEYSVHLVFAVTDERIGLQRPAC</sequence>
<gene>
    <name evidence="1" type="ORF">CP970_22820</name>
</gene>
<dbReference type="EMBL" id="CP023699">
    <property type="protein sequence ID" value="QEU93371.1"/>
    <property type="molecule type" value="Genomic_DNA"/>
</dbReference>
<protein>
    <submittedName>
        <fullName evidence="1">Uncharacterized protein</fullName>
    </submittedName>
</protein>
<keyword evidence="2" id="KW-1185">Reference proteome</keyword>